<organism evidence="1 2">
    <name type="scientific">Stylosanthes scabra</name>
    <dbReference type="NCBI Taxonomy" id="79078"/>
    <lineage>
        <taxon>Eukaryota</taxon>
        <taxon>Viridiplantae</taxon>
        <taxon>Streptophyta</taxon>
        <taxon>Embryophyta</taxon>
        <taxon>Tracheophyta</taxon>
        <taxon>Spermatophyta</taxon>
        <taxon>Magnoliopsida</taxon>
        <taxon>eudicotyledons</taxon>
        <taxon>Gunneridae</taxon>
        <taxon>Pentapetalae</taxon>
        <taxon>rosids</taxon>
        <taxon>fabids</taxon>
        <taxon>Fabales</taxon>
        <taxon>Fabaceae</taxon>
        <taxon>Papilionoideae</taxon>
        <taxon>50 kb inversion clade</taxon>
        <taxon>dalbergioids sensu lato</taxon>
        <taxon>Dalbergieae</taxon>
        <taxon>Pterocarpus clade</taxon>
        <taxon>Stylosanthes</taxon>
    </lineage>
</organism>
<gene>
    <name evidence="1" type="ORF">PIB30_015676</name>
</gene>
<sequence>MNIDVIVGPPCAERCCPVEVKWRPLANVCWLEVPLRKPRVQVRMMGLGLDLDRETAIEWVGTSQSRATRNCVVSNATTLAFRWAEASSNGSILSLRVKQRYRGLGSWLIQELEPMPVMVSGAVRCNEFVRCGLGNKARRRRWSTEKLLSNGPVHTNRDKVIVPDKGCVDDAHIGCWLFAKQYSGTTMFERMGWLALLVTTYEILMKKVGPLPTGHDTCDASVAPSAPTWSAGGPDCAVGSGGSDRQNWNYLLNRLPDCADVRMYLTSGHP</sequence>
<evidence type="ECO:0000313" key="1">
    <source>
        <dbReference type="EMBL" id="MED6156577.1"/>
    </source>
</evidence>
<dbReference type="Proteomes" id="UP001341840">
    <property type="component" value="Unassembled WGS sequence"/>
</dbReference>
<evidence type="ECO:0000313" key="2">
    <source>
        <dbReference type="Proteomes" id="UP001341840"/>
    </source>
</evidence>
<reference evidence="1 2" key="1">
    <citation type="journal article" date="2023" name="Plants (Basel)">
        <title>Bridging the Gap: Combining Genomics and Transcriptomics Approaches to Understand Stylosanthes scabra, an Orphan Legume from the Brazilian Caatinga.</title>
        <authorList>
            <person name="Ferreira-Neto J.R.C."/>
            <person name="da Silva M.D."/>
            <person name="Binneck E."/>
            <person name="de Melo N.F."/>
            <person name="da Silva R.H."/>
            <person name="de Melo A.L.T.M."/>
            <person name="Pandolfi V."/>
            <person name="Bustamante F.O."/>
            <person name="Brasileiro-Vidal A.C."/>
            <person name="Benko-Iseppon A.M."/>
        </authorList>
    </citation>
    <scope>NUCLEOTIDE SEQUENCE [LARGE SCALE GENOMIC DNA]</scope>
    <source>
        <tissue evidence="1">Leaves</tissue>
    </source>
</reference>
<dbReference type="EMBL" id="JASCZI010120872">
    <property type="protein sequence ID" value="MED6156577.1"/>
    <property type="molecule type" value="Genomic_DNA"/>
</dbReference>
<name>A0ABU6U5W5_9FABA</name>
<keyword evidence="2" id="KW-1185">Reference proteome</keyword>
<proteinExistence type="predicted"/>
<accession>A0ABU6U5W5</accession>
<comment type="caution">
    <text evidence="1">The sequence shown here is derived from an EMBL/GenBank/DDBJ whole genome shotgun (WGS) entry which is preliminary data.</text>
</comment>
<protein>
    <submittedName>
        <fullName evidence="1">Uncharacterized protein</fullName>
    </submittedName>
</protein>